<dbReference type="RefSeq" id="WP_307233395.1">
    <property type="nucleotide sequence ID" value="NZ_JAUSTT010000048.1"/>
</dbReference>
<keyword evidence="2" id="KW-1185">Reference proteome</keyword>
<organism evidence="1 2">
    <name type="scientific">Bacillus chungangensis</name>
    <dbReference type="NCBI Taxonomy" id="587633"/>
    <lineage>
        <taxon>Bacteria</taxon>
        <taxon>Bacillati</taxon>
        <taxon>Bacillota</taxon>
        <taxon>Bacilli</taxon>
        <taxon>Bacillales</taxon>
        <taxon>Bacillaceae</taxon>
        <taxon>Bacillus</taxon>
    </lineage>
</organism>
<sequence>MKVLELIFNTDDGKTARLAIENPVEPVDVEKVKSSMETIIHNNVFTMSSGAAYSSVKGARLVERRVTELTVG</sequence>
<evidence type="ECO:0000313" key="2">
    <source>
        <dbReference type="Proteomes" id="UP001223586"/>
    </source>
</evidence>
<name>A0ABT9WYY7_9BACI</name>
<reference evidence="1 2" key="1">
    <citation type="submission" date="2023-07" db="EMBL/GenBank/DDBJ databases">
        <title>Genomic Encyclopedia of Type Strains, Phase IV (KMG-IV): sequencing the most valuable type-strain genomes for metagenomic binning, comparative biology and taxonomic classification.</title>
        <authorList>
            <person name="Goeker M."/>
        </authorList>
    </citation>
    <scope>NUCLEOTIDE SEQUENCE [LARGE SCALE GENOMIC DNA]</scope>
    <source>
        <strain evidence="1 2">DSM 23837</strain>
    </source>
</reference>
<dbReference type="Proteomes" id="UP001223586">
    <property type="component" value="Unassembled WGS sequence"/>
</dbReference>
<dbReference type="InterPro" id="IPR021321">
    <property type="entry name" value="DUF2922"/>
</dbReference>
<dbReference type="EMBL" id="JAUSTT010000048">
    <property type="protein sequence ID" value="MDQ0178506.1"/>
    <property type="molecule type" value="Genomic_DNA"/>
</dbReference>
<protein>
    <recommendedName>
        <fullName evidence="3">DUF2922 domain-containing protein</fullName>
    </recommendedName>
</protein>
<gene>
    <name evidence="1" type="ORF">J2S08_004413</name>
</gene>
<dbReference type="Pfam" id="PF11148">
    <property type="entry name" value="DUF2922"/>
    <property type="match status" value="1"/>
</dbReference>
<evidence type="ECO:0000313" key="1">
    <source>
        <dbReference type="EMBL" id="MDQ0178506.1"/>
    </source>
</evidence>
<comment type="caution">
    <text evidence="1">The sequence shown here is derived from an EMBL/GenBank/DDBJ whole genome shotgun (WGS) entry which is preliminary data.</text>
</comment>
<accession>A0ABT9WYY7</accession>
<proteinExistence type="predicted"/>
<evidence type="ECO:0008006" key="3">
    <source>
        <dbReference type="Google" id="ProtNLM"/>
    </source>
</evidence>